<gene>
    <name evidence="2" type="ORF">COX82_04860</name>
</gene>
<evidence type="ECO:0000313" key="2">
    <source>
        <dbReference type="EMBL" id="PIZ92423.1"/>
    </source>
</evidence>
<reference evidence="3" key="1">
    <citation type="submission" date="2017-09" db="EMBL/GenBank/DDBJ databases">
        <title>Depth-based differentiation of microbial function through sediment-hosted aquifers and enrichment of novel symbionts in the deep terrestrial subsurface.</title>
        <authorList>
            <person name="Probst A.J."/>
            <person name="Ladd B."/>
            <person name="Jarett J.K."/>
            <person name="Geller-Mcgrath D.E."/>
            <person name="Sieber C.M.K."/>
            <person name="Emerson J.B."/>
            <person name="Anantharaman K."/>
            <person name="Thomas B.C."/>
            <person name="Malmstrom R."/>
            <person name="Stieglmeier M."/>
            <person name="Klingl A."/>
            <person name="Woyke T."/>
            <person name="Ryan C.M."/>
            <person name="Banfield J.F."/>
        </authorList>
    </citation>
    <scope>NUCLEOTIDE SEQUENCE [LARGE SCALE GENOMIC DNA]</scope>
</reference>
<proteinExistence type="predicted"/>
<dbReference type="Proteomes" id="UP000228750">
    <property type="component" value="Unassembled WGS sequence"/>
</dbReference>
<evidence type="ECO:0000256" key="1">
    <source>
        <dbReference type="SAM" id="Phobius"/>
    </source>
</evidence>
<keyword evidence="1" id="KW-0472">Membrane</keyword>
<feature type="transmembrane region" description="Helical" evidence="1">
    <location>
        <begin position="12"/>
        <end position="36"/>
    </location>
</feature>
<organism evidence="2 3">
    <name type="scientific">Candidatus Magasanikbacteria bacterium CG_4_10_14_0_2_um_filter_41_10</name>
    <dbReference type="NCBI Taxonomy" id="1974638"/>
    <lineage>
        <taxon>Bacteria</taxon>
        <taxon>Candidatus Magasanikiibacteriota</taxon>
    </lineage>
</organism>
<protein>
    <recommendedName>
        <fullName evidence="4">WxL domain-containing protein</fullName>
    </recommendedName>
</protein>
<comment type="caution">
    <text evidence="2">The sequence shown here is derived from an EMBL/GenBank/DDBJ whole genome shotgun (WGS) entry which is preliminary data.</text>
</comment>
<name>A0A2M7V1Z7_9BACT</name>
<accession>A0A2M7V1Z7</accession>
<keyword evidence="1" id="KW-0812">Transmembrane</keyword>
<sequence length="232" mass="23454">MNKLTHKLLAKLNIAVALIVSMVLAGSLGGITYVFASGTSNFTQTINAGTLSLDIVDGSYASVSSPTMAMPAATFSFACQSKIGYFGTSTQQIYVSNPDAAANGWTVSLAASSTADVWASAGTPFDFNDPTASGCTDSADTGDTVGGQMTVDPSVGSIAQGPSANGTTGLSLGSSSAFEEGVTDTITILTSDGTTDIGDWTLQSVKITQTLPAEQPAASDYNIDMVLSIAAS</sequence>
<dbReference type="EMBL" id="PFPJ01000086">
    <property type="protein sequence ID" value="PIZ92423.1"/>
    <property type="molecule type" value="Genomic_DNA"/>
</dbReference>
<keyword evidence="1" id="KW-1133">Transmembrane helix</keyword>
<evidence type="ECO:0008006" key="4">
    <source>
        <dbReference type="Google" id="ProtNLM"/>
    </source>
</evidence>
<dbReference type="AlphaFoldDB" id="A0A2M7V1Z7"/>
<evidence type="ECO:0000313" key="3">
    <source>
        <dbReference type="Proteomes" id="UP000228750"/>
    </source>
</evidence>